<keyword evidence="3" id="KW-1185">Reference proteome</keyword>
<dbReference type="EMBL" id="BJLA01000014">
    <property type="protein sequence ID" value="GEA32587.1"/>
    <property type="molecule type" value="Genomic_DNA"/>
</dbReference>
<dbReference type="Proteomes" id="UP000325212">
    <property type="component" value="Unassembled WGS sequence"/>
</dbReference>
<evidence type="ECO:0000313" key="3">
    <source>
        <dbReference type="Proteomes" id="UP000325212"/>
    </source>
</evidence>
<proteinExistence type="predicted"/>
<sequence length="72" mass="8457">MNSLAITSLNMALLYTIYIHVYISSKWYNSFLIKLLTFLYMVITNGFQLIKYFRYYIKNCGDTSIGCSIKYA</sequence>
<name>A0AAV3W5N4_9CLOT</name>
<feature type="transmembrane region" description="Helical" evidence="1">
    <location>
        <begin position="7"/>
        <end position="25"/>
    </location>
</feature>
<gene>
    <name evidence="2" type="ORF">CDIOL_35100</name>
</gene>
<evidence type="ECO:0000313" key="2">
    <source>
        <dbReference type="EMBL" id="GEA32587.1"/>
    </source>
</evidence>
<feature type="transmembrane region" description="Helical" evidence="1">
    <location>
        <begin position="31"/>
        <end position="50"/>
    </location>
</feature>
<reference evidence="2 3" key="1">
    <citation type="submission" date="2019-06" db="EMBL/GenBank/DDBJ databases">
        <title>Draft genome sequence of Clostridium diolis DSM 15410.</title>
        <authorList>
            <person name="Kobayashi H."/>
            <person name="Tanizawa Y."/>
            <person name="Tohno M."/>
        </authorList>
    </citation>
    <scope>NUCLEOTIDE SEQUENCE [LARGE SCALE GENOMIC DNA]</scope>
    <source>
        <strain evidence="2 3">DSM 15410</strain>
    </source>
</reference>
<dbReference type="AlphaFoldDB" id="A0AAV3W5N4"/>
<keyword evidence="1" id="KW-1133">Transmembrane helix</keyword>
<evidence type="ECO:0000256" key="1">
    <source>
        <dbReference type="SAM" id="Phobius"/>
    </source>
</evidence>
<accession>A0AAV3W5N4</accession>
<comment type="caution">
    <text evidence="2">The sequence shown here is derived from an EMBL/GenBank/DDBJ whole genome shotgun (WGS) entry which is preliminary data.</text>
</comment>
<keyword evidence="1" id="KW-0472">Membrane</keyword>
<organism evidence="2 3">
    <name type="scientific">Clostridium diolis</name>
    <dbReference type="NCBI Taxonomy" id="223919"/>
    <lineage>
        <taxon>Bacteria</taxon>
        <taxon>Bacillati</taxon>
        <taxon>Bacillota</taxon>
        <taxon>Clostridia</taxon>
        <taxon>Eubacteriales</taxon>
        <taxon>Clostridiaceae</taxon>
        <taxon>Clostridium</taxon>
    </lineage>
</organism>
<keyword evidence="1" id="KW-0812">Transmembrane</keyword>
<protein>
    <submittedName>
        <fullName evidence="2">Uncharacterized protein</fullName>
    </submittedName>
</protein>